<sequence length="345" mass="37260">MTIAERVIGSDQPPYLIAELSGNHKGELDRVFKLIDMAKASGADAVKIQTYTADTITIDHDGPGFFIEGGLWKGRTLHNLYQEAYTPWEWHAAIFAHAAKVGIPVFSSPFDPTAVDLLAGLDAPAFKIASFEIVDLPLIRYVARLGKPIIVSTGMASLGEIEDVVTLLRDMNASFALLHCTSGYPTPAEESALRTIPHMAQTFRTVVGLSDHSHGIAVPVAATALGANIIEKHFTLSRAEGGVDADFSLEPAEFAAMADGCRTAWKALGQIDYGLKPSEKGAIYGRRSLYVVADMRAGDVLTPQTVRSIRPGYGLPPKYLPDILGKAVNRDLKKGEPFAWNMLAN</sequence>
<keyword evidence="3" id="KW-1185">Reference proteome</keyword>
<dbReference type="InterPro" id="IPR036732">
    <property type="entry name" value="AFP_Neu5c_C_sf"/>
</dbReference>
<evidence type="ECO:0000313" key="2">
    <source>
        <dbReference type="EMBL" id="MCP1257850.1"/>
    </source>
</evidence>
<feature type="domain" description="AFP-like" evidence="1">
    <location>
        <begin position="288"/>
        <end position="345"/>
    </location>
</feature>
<dbReference type="SUPFAM" id="SSF51269">
    <property type="entry name" value="AFP III-like domain"/>
    <property type="match status" value="1"/>
</dbReference>
<proteinExistence type="predicted"/>
<gene>
    <name evidence="2" type="primary">pseI</name>
    <name evidence="2" type="ORF">NKW50_04500</name>
</gene>
<dbReference type="Proteomes" id="UP001523528">
    <property type="component" value="Unassembled WGS sequence"/>
</dbReference>
<dbReference type="Gene3D" id="3.90.1210.10">
    <property type="entry name" value="Antifreeze-like/N-acetylneuraminic acid synthase C-terminal domain"/>
    <property type="match status" value="1"/>
</dbReference>
<reference evidence="2 3" key="1">
    <citation type="submission" date="2022-06" db="EMBL/GenBank/DDBJ databases">
        <title>Acetobacer genomes from food samples.</title>
        <authorList>
            <person name="Sombolestani A."/>
        </authorList>
    </citation>
    <scope>NUCLEOTIDE SEQUENCE [LARGE SCALE GENOMIC DNA]</scope>
    <source>
        <strain evidence="2 3">R-83285</strain>
    </source>
</reference>
<evidence type="ECO:0000313" key="3">
    <source>
        <dbReference type="Proteomes" id="UP001523528"/>
    </source>
</evidence>
<dbReference type="Gene3D" id="3.20.20.70">
    <property type="entry name" value="Aldolase class I"/>
    <property type="match status" value="1"/>
</dbReference>
<protein>
    <submittedName>
        <fullName evidence="2">Pseudaminic acid synthase</fullName>
        <ecNumber evidence="2">2.5.1.97</ecNumber>
    </submittedName>
</protein>
<dbReference type="SUPFAM" id="SSF51569">
    <property type="entry name" value="Aldolase"/>
    <property type="match status" value="1"/>
</dbReference>
<organism evidence="2 3">
    <name type="scientific">Acetobacter lambici</name>
    <dbReference type="NCBI Taxonomy" id="1332824"/>
    <lineage>
        <taxon>Bacteria</taxon>
        <taxon>Pseudomonadati</taxon>
        <taxon>Pseudomonadota</taxon>
        <taxon>Alphaproteobacteria</taxon>
        <taxon>Acetobacterales</taxon>
        <taxon>Acetobacteraceae</taxon>
        <taxon>Acetobacter</taxon>
    </lineage>
</organism>
<dbReference type="PANTHER" id="PTHR42966">
    <property type="entry name" value="N-ACETYLNEURAMINATE SYNTHASE"/>
    <property type="match status" value="1"/>
</dbReference>
<dbReference type="Pfam" id="PF03102">
    <property type="entry name" value="NeuB"/>
    <property type="match status" value="1"/>
</dbReference>
<evidence type="ECO:0000259" key="1">
    <source>
        <dbReference type="PROSITE" id="PS50844"/>
    </source>
</evidence>
<dbReference type="InterPro" id="IPR020030">
    <property type="entry name" value="Pseudaminic_synth_PseI"/>
</dbReference>
<name>A0ABT1EY21_9PROT</name>
<dbReference type="PROSITE" id="PS50844">
    <property type="entry name" value="AFP_LIKE"/>
    <property type="match status" value="1"/>
</dbReference>
<dbReference type="EMBL" id="JAMYZZ010000004">
    <property type="protein sequence ID" value="MCP1257850.1"/>
    <property type="molecule type" value="Genomic_DNA"/>
</dbReference>
<dbReference type="InterPro" id="IPR057736">
    <property type="entry name" value="SAF_PseI/NeuA/NeuB"/>
</dbReference>
<dbReference type="RefSeq" id="WP_165991422.1">
    <property type="nucleotide sequence ID" value="NZ_JAMYZY010000004.1"/>
</dbReference>
<comment type="caution">
    <text evidence="2">The sequence shown here is derived from an EMBL/GenBank/DDBJ whole genome shotgun (WGS) entry which is preliminary data.</text>
</comment>
<dbReference type="GO" id="GO:0016740">
    <property type="term" value="F:transferase activity"/>
    <property type="evidence" value="ECO:0007669"/>
    <property type="project" value="UniProtKB-KW"/>
</dbReference>
<dbReference type="InterPro" id="IPR013974">
    <property type="entry name" value="SAF"/>
</dbReference>
<dbReference type="Pfam" id="PF08666">
    <property type="entry name" value="SAF"/>
    <property type="match status" value="1"/>
</dbReference>
<dbReference type="InterPro" id="IPR013785">
    <property type="entry name" value="Aldolase_TIM"/>
</dbReference>
<dbReference type="InterPro" id="IPR051690">
    <property type="entry name" value="PseI-like"/>
</dbReference>
<dbReference type="SMART" id="SM00858">
    <property type="entry name" value="SAF"/>
    <property type="match status" value="1"/>
</dbReference>
<dbReference type="EC" id="2.5.1.97" evidence="2"/>
<dbReference type="PANTHER" id="PTHR42966:SF2">
    <property type="entry name" value="PSEUDAMINIC ACID SYNTHASE"/>
    <property type="match status" value="1"/>
</dbReference>
<accession>A0ABT1EY21</accession>
<dbReference type="CDD" id="cd11615">
    <property type="entry name" value="SAF_NeuB_like"/>
    <property type="match status" value="1"/>
</dbReference>
<keyword evidence="2" id="KW-0808">Transferase</keyword>
<dbReference type="InterPro" id="IPR013132">
    <property type="entry name" value="PseI/NeuA/B-like_N"/>
</dbReference>
<dbReference type="NCBIfam" id="TIGR03586">
    <property type="entry name" value="PseI"/>
    <property type="match status" value="1"/>
</dbReference>
<dbReference type="InterPro" id="IPR006190">
    <property type="entry name" value="SAF_AFP_Neu5Ac"/>
</dbReference>